<comment type="caution">
    <text evidence="2">The sequence shown here is derived from an EMBL/GenBank/DDBJ whole genome shotgun (WGS) entry which is preliminary data.</text>
</comment>
<reference evidence="2 3" key="1">
    <citation type="submission" date="2021-08" db="EMBL/GenBank/DDBJ databases">
        <authorList>
            <person name="Peeters C."/>
        </authorList>
    </citation>
    <scope>NUCLEOTIDE SEQUENCE [LARGE SCALE GENOMIC DNA]</scope>
    <source>
        <strain evidence="2 3">LMG 32289</strain>
    </source>
</reference>
<protein>
    <recommendedName>
        <fullName evidence="1">Mycothiol-dependent maleylpyruvate isomerase metal-binding domain-containing protein</fullName>
    </recommendedName>
</protein>
<name>A0ABM8XV29_9BURK</name>
<dbReference type="InterPro" id="IPR024344">
    <property type="entry name" value="MDMPI_metal-binding"/>
</dbReference>
<evidence type="ECO:0000313" key="2">
    <source>
        <dbReference type="EMBL" id="CAG9184246.1"/>
    </source>
</evidence>
<evidence type="ECO:0000313" key="3">
    <source>
        <dbReference type="Proteomes" id="UP000706525"/>
    </source>
</evidence>
<sequence length="249" mass="27911">MLPGPRVIPVNYCERTNPEKMIAPRPTNPPAVPAPQQMLQPAPTQRFTPEQWKAFVKWKGWTYKELAAHWGISTTWMSNLARNPARAAHWNDALVGLPNKRTMTRDKRLLARRLHGLLDEHSQEARSREAARAAAAEAAKRSGAGYRHHGYFAQGTIVTACRDIGMVASEGDRGIVFQVEDLGKGERYGIVFETTLWDWFLPEHLDHYLATTGLTDPVAAATPFVDERGLQQLVASHKLVFWPAIPSET</sequence>
<evidence type="ECO:0000259" key="1">
    <source>
        <dbReference type="Pfam" id="PF11716"/>
    </source>
</evidence>
<gene>
    <name evidence="2" type="ORF">LMG32289_05567</name>
</gene>
<dbReference type="Pfam" id="PF11716">
    <property type="entry name" value="MDMPI_N"/>
    <property type="match status" value="1"/>
</dbReference>
<dbReference type="Proteomes" id="UP000706525">
    <property type="component" value="Unassembled WGS sequence"/>
</dbReference>
<dbReference type="EMBL" id="CAJZAG010000012">
    <property type="protein sequence ID" value="CAG9184246.1"/>
    <property type="molecule type" value="Genomic_DNA"/>
</dbReference>
<proteinExistence type="predicted"/>
<keyword evidence="3" id="KW-1185">Reference proteome</keyword>
<organism evidence="2 3">
    <name type="scientific">Cupriavidus pampae</name>
    <dbReference type="NCBI Taxonomy" id="659251"/>
    <lineage>
        <taxon>Bacteria</taxon>
        <taxon>Pseudomonadati</taxon>
        <taxon>Pseudomonadota</taxon>
        <taxon>Betaproteobacteria</taxon>
        <taxon>Burkholderiales</taxon>
        <taxon>Burkholderiaceae</taxon>
        <taxon>Cupriavidus</taxon>
    </lineage>
</organism>
<feature type="domain" description="Mycothiol-dependent maleylpyruvate isomerase metal-binding" evidence="1">
    <location>
        <begin position="46"/>
        <end position="142"/>
    </location>
</feature>
<accession>A0ABM8XV29</accession>